<protein>
    <recommendedName>
        <fullName evidence="4">Periplasmic heavy metal sensor</fullName>
    </recommendedName>
</protein>
<sequence>MNKSKFLYLLVVIMLVINVGIISYLFFTDGIPLLNKGKEMPREIVIKKLVFDDQQIKAYDLLIKGHQQKIRFLNDAIRAKKNELYSHLKDNATPISENDRLVKQIANYQSQIEITHYNHFLDIKKICRPEQLENYNELTTELAKIFSHPRRPKHAK</sequence>
<reference evidence="3" key="1">
    <citation type="submission" date="2019-01" db="EMBL/GenBank/DDBJ databases">
        <title>Cytophagaceae bacterium strain CAR-16.</title>
        <authorList>
            <person name="Chen W.-M."/>
        </authorList>
    </citation>
    <scope>NUCLEOTIDE SEQUENCE [LARGE SCALE GENOMIC DNA]</scope>
    <source>
        <strain evidence="3">LLJ-11</strain>
    </source>
</reference>
<organism evidence="2 3">
    <name type="scientific">Flavobacterium amnicola</name>
    <dbReference type="NCBI Taxonomy" id="2506422"/>
    <lineage>
        <taxon>Bacteria</taxon>
        <taxon>Pseudomonadati</taxon>
        <taxon>Bacteroidota</taxon>
        <taxon>Flavobacteriia</taxon>
        <taxon>Flavobacteriales</taxon>
        <taxon>Flavobacteriaceae</taxon>
        <taxon>Flavobacterium</taxon>
    </lineage>
</organism>
<keyword evidence="3" id="KW-1185">Reference proteome</keyword>
<evidence type="ECO:0008006" key="4">
    <source>
        <dbReference type="Google" id="ProtNLM"/>
    </source>
</evidence>
<dbReference type="Proteomes" id="UP000290283">
    <property type="component" value="Unassembled WGS sequence"/>
</dbReference>
<dbReference type="OrthoDB" id="1358465at2"/>
<keyword evidence="1" id="KW-1133">Transmembrane helix</keyword>
<dbReference type="AlphaFoldDB" id="A0A4V1N1X3"/>
<keyword evidence="1" id="KW-0472">Membrane</keyword>
<proteinExistence type="predicted"/>
<keyword evidence="1" id="KW-0812">Transmembrane</keyword>
<feature type="transmembrane region" description="Helical" evidence="1">
    <location>
        <begin position="6"/>
        <end position="27"/>
    </location>
</feature>
<dbReference type="RefSeq" id="WP_129435466.1">
    <property type="nucleotide sequence ID" value="NZ_SBKO01000002.1"/>
</dbReference>
<dbReference type="Gene3D" id="1.20.120.1490">
    <property type="match status" value="1"/>
</dbReference>
<evidence type="ECO:0000313" key="2">
    <source>
        <dbReference type="EMBL" id="RXR19008.1"/>
    </source>
</evidence>
<evidence type="ECO:0000256" key="1">
    <source>
        <dbReference type="SAM" id="Phobius"/>
    </source>
</evidence>
<comment type="caution">
    <text evidence="2">The sequence shown here is derived from an EMBL/GenBank/DDBJ whole genome shotgun (WGS) entry which is preliminary data.</text>
</comment>
<gene>
    <name evidence="2" type="ORF">EQG63_06070</name>
</gene>
<name>A0A4V1N1X3_9FLAO</name>
<evidence type="ECO:0000313" key="3">
    <source>
        <dbReference type="Proteomes" id="UP000290283"/>
    </source>
</evidence>
<dbReference type="EMBL" id="SBKO01000002">
    <property type="protein sequence ID" value="RXR19008.1"/>
    <property type="molecule type" value="Genomic_DNA"/>
</dbReference>
<accession>A0A4V1N1X3</accession>